<organism evidence="1 2">
    <name type="scientific">Streptomyces rubiginosohelvolus</name>
    <dbReference type="NCBI Taxonomy" id="67362"/>
    <lineage>
        <taxon>Bacteria</taxon>
        <taxon>Bacillati</taxon>
        <taxon>Actinomycetota</taxon>
        <taxon>Actinomycetes</taxon>
        <taxon>Kitasatosporales</taxon>
        <taxon>Streptomycetaceae</taxon>
        <taxon>Streptomyces</taxon>
    </lineage>
</organism>
<reference evidence="2" key="1">
    <citation type="journal article" date="2019" name="Int. J. Syst. Evol. Microbiol.">
        <title>The Global Catalogue of Microorganisms (GCM) 10K type strain sequencing project: providing services to taxonomists for standard genome sequencing and annotation.</title>
        <authorList>
            <consortium name="The Broad Institute Genomics Platform"/>
            <consortium name="The Broad Institute Genome Sequencing Center for Infectious Disease"/>
            <person name="Wu L."/>
            <person name="Ma J."/>
        </authorList>
    </citation>
    <scope>NUCLEOTIDE SEQUENCE [LARGE SCALE GENOMIC DNA]</scope>
    <source>
        <strain evidence="2">JCM 4602</strain>
    </source>
</reference>
<protein>
    <submittedName>
        <fullName evidence="1">Uncharacterized protein</fullName>
    </submittedName>
</protein>
<keyword evidence="2" id="KW-1185">Reference proteome</keyword>
<evidence type="ECO:0000313" key="2">
    <source>
        <dbReference type="Proteomes" id="UP000624183"/>
    </source>
</evidence>
<sequence length="210" mass="23086">MQNLERSQQRLAELDVAIDVFHSSLGGAIEDVRGCTDLDAPMMPGVMFWSRTNRYLAEALVPLKWVRTSRNSILRVIHPTGSHAITAISGAGGVGDPRKPVRSKNPKGSVMARLVEKNGQFALMSRDQILFGRELEDVPTWFLLYQWRDGVLSAELSLPVRMNGQFVDEWLERIPLSLPDLGDPGADIGLLDEPDGDEGGPDVKVELLGG</sequence>
<gene>
    <name evidence="1" type="ORF">GCM10010328_43070</name>
</gene>
<accession>A0ABQ3C2W3</accession>
<proteinExistence type="predicted"/>
<evidence type="ECO:0000313" key="1">
    <source>
        <dbReference type="EMBL" id="GGZ63851.1"/>
    </source>
</evidence>
<dbReference type="EMBL" id="BMUW01000008">
    <property type="protein sequence ID" value="GGZ63851.1"/>
    <property type="molecule type" value="Genomic_DNA"/>
</dbReference>
<comment type="caution">
    <text evidence="1">The sequence shown here is derived from an EMBL/GenBank/DDBJ whole genome shotgun (WGS) entry which is preliminary data.</text>
</comment>
<name>A0ABQ3C2W3_9ACTN</name>
<dbReference type="Proteomes" id="UP000624183">
    <property type="component" value="Unassembled WGS sequence"/>
</dbReference>